<evidence type="ECO:0000313" key="3">
    <source>
        <dbReference type="Proteomes" id="UP001628091"/>
    </source>
</evidence>
<gene>
    <name evidence="2" type="ORF">PPNSA23_39840</name>
</gene>
<dbReference type="EMBL" id="BAAFZP010000002">
    <property type="protein sequence ID" value="GAB1584041.1"/>
    <property type="molecule type" value="Genomic_DNA"/>
</dbReference>
<proteinExistence type="predicted"/>
<sequence>MAICPGFAKQRCHEKVCILDGDTIVVGEEHIRIANIDAPEIHHFKCDAERRLAILARQRLEALLSDGTFKIARGDPDTGRVKDRFGRTLATISVGEEDVGDILISEDLVRPWIGRRQPWCSNGSK</sequence>
<dbReference type="SUPFAM" id="SSF50199">
    <property type="entry name" value="Staphylococcal nuclease"/>
    <property type="match status" value="1"/>
</dbReference>
<name>A0ABQ0H559_9HYPH</name>
<accession>A0ABQ0H559</accession>
<evidence type="ECO:0000259" key="1">
    <source>
        <dbReference type="PROSITE" id="PS50830"/>
    </source>
</evidence>
<protein>
    <recommendedName>
        <fullName evidence="1">TNase-like domain-containing protein</fullName>
    </recommendedName>
</protein>
<feature type="domain" description="TNase-like" evidence="1">
    <location>
        <begin position="18"/>
        <end position="110"/>
    </location>
</feature>
<dbReference type="Pfam" id="PF00565">
    <property type="entry name" value="SNase"/>
    <property type="match status" value="1"/>
</dbReference>
<organism evidence="2 3">
    <name type="scientific">Phyllobacterium phragmitis</name>
    <dbReference type="NCBI Taxonomy" id="2670329"/>
    <lineage>
        <taxon>Bacteria</taxon>
        <taxon>Pseudomonadati</taxon>
        <taxon>Pseudomonadota</taxon>
        <taxon>Alphaproteobacteria</taxon>
        <taxon>Hyphomicrobiales</taxon>
        <taxon>Phyllobacteriaceae</taxon>
        <taxon>Phyllobacterium</taxon>
    </lineage>
</organism>
<comment type="caution">
    <text evidence="2">The sequence shown here is derived from an EMBL/GenBank/DDBJ whole genome shotgun (WGS) entry which is preliminary data.</text>
</comment>
<dbReference type="Gene3D" id="2.40.50.90">
    <property type="match status" value="1"/>
</dbReference>
<dbReference type="InterPro" id="IPR016071">
    <property type="entry name" value="Staphylococal_nuclease_OB-fold"/>
</dbReference>
<evidence type="ECO:0000313" key="2">
    <source>
        <dbReference type="EMBL" id="GAB1584041.1"/>
    </source>
</evidence>
<keyword evidence="3" id="KW-1185">Reference proteome</keyword>
<dbReference type="PROSITE" id="PS50830">
    <property type="entry name" value="TNASE_3"/>
    <property type="match status" value="1"/>
</dbReference>
<dbReference type="Proteomes" id="UP001628091">
    <property type="component" value="Unassembled WGS sequence"/>
</dbReference>
<dbReference type="InterPro" id="IPR035437">
    <property type="entry name" value="SNase_OB-fold_sf"/>
</dbReference>
<reference evidence="2 3" key="1">
    <citation type="submission" date="2024-10" db="EMBL/GenBank/DDBJ databases">
        <title>Isolation, draft genome sequencing and identification of Phyllobacterium sp. NSA23, isolated from leaf soil.</title>
        <authorList>
            <person name="Akita H."/>
        </authorList>
    </citation>
    <scope>NUCLEOTIDE SEQUENCE [LARGE SCALE GENOMIC DNA]</scope>
    <source>
        <strain evidence="2 3">NSA23</strain>
    </source>
</reference>